<gene>
    <name evidence="1" type="ORF">MGAD_45280</name>
</gene>
<reference evidence="1 2" key="1">
    <citation type="journal article" date="2019" name="Emerg. Microbes Infect.">
        <title>Comprehensive subspecies identification of 175 nontuberculous mycobacteria species based on 7547 genomic profiles.</title>
        <authorList>
            <person name="Matsumoto Y."/>
            <person name="Kinjo T."/>
            <person name="Motooka D."/>
            <person name="Nabeya D."/>
            <person name="Jung N."/>
            <person name="Uechi K."/>
            <person name="Horii T."/>
            <person name="Iida T."/>
            <person name="Fujita J."/>
            <person name="Nakamura S."/>
        </authorList>
    </citation>
    <scope>NUCLEOTIDE SEQUENCE [LARGE SCALE GENOMIC DNA]</scope>
    <source>
        <strain evidence="1 2">JCM 12688</strain>
    </source>
</reference>
<accession>A0A7I7WUQ2</accession>
<evidence type="ECO:0000313" key="2">
    <source>
        <dbReference type="Proteomes" id="UP000466187"/>
    </source>
</evidence>
<evidence type="ECO:0008006" key="3">
    <source>
        <dbReference type="Google" id="ProtNLM"/>
    </source>
</evidence>
<sequence length="300" mass="33076">MQNPAMNQPFVGSAATAAGALTRHALRRDFIALHKDIYLDKNTPVTPVIRAKAAWLRSRRRGVLAGLSASALHGARWIDASLPAAIIDTNRRRAEGVNAWADSIESDEICVVDGMQVTNPARTALDLACRYPVDSAVATIDALARATRLKMADVELLADRYRGRHGIPKARKTLALVDAGAESPRETWLRLVLIRNEFPRPTTQIPVYDGYGTLVAELDMGWEDIKVAAEYEGDHHRTDPEVFNKGIRRHDDLTDLGWLVVRVTKRDTEGAVIGRVATAFARRGGNRTARFRAESRPGVT</sequence>
<organism evidence="1 2">
    <name type="scientific">Mycolicibacterium gadium</name>
    <name type="common">Mycobacterium gadium</name>
    <dbReference type="NCBI Taxonomy" id="1794"/>
    <lineage>
        <taxon>Bacteria</taxon>
        <taxon>Bacillati</taxon>
        <taxon>Actinomycetota</taxon>
        <taxon>Actinomycetes</taxon>
        <taxon>Mycobacteriales</taxon>
        <taxon>Mycobacteriaceae</taxon>
        <taxon>Mycolicibacterium</taxon>
    </lineage>
</organism>
<evidence type="ECO:0000313" key="1">
    <source>
        <dbReference type="EMBL" id="BBZ20193.1"/>
    </source>
</evidence>
<dbReference type="Proteomes" id="UP000466187">
    <property type="component" value="Chromosome"/>
</dbReference>
<dbReference type="KEGG" id="mgad:MGAD_45280"/>
<name>A0A7I7WUQ2_MYCGU</name>
<proteinExistence type="predicted"/>
<dbReference type="AlphaFoldDB" id="A0A7I7WUQ2"/>
<protein>
    <recommendedName>
        <fullName evidence="3">AbiEi antitoxin C-terminal domain-containing protein</fullName>
    </recommendedName>
</protein>
<dbReference type="EMBL" id="AP022608">
    <property type="protein sequence ID" value="BBZ20193.1"/>
    <property type="molecule type" value="Genomic_DNA"/>
</dbReference>